<keyword evidence="2" id="KW-0472">Membrane</keyword>
<accession>A0A4R1R1E4</accession>
<dbReference type="OrthoDB" id="1863153at2"/>
<dbReference type="Pfam" id="PF04977">
    <property type="entry name" value="DivIC"/>
    <property type="match status" value="1"/>
</dbReference>
<keyword evidence="1" id="KW-0175">Coiled coil</keyword>
<evidence type="ECO:0000313" key="3">
    <source>
        <dbReference type="EMBL" id="TCL59149.1"/>
    </source>
</evidence>
<sequence>MTRIEKKKGGVSSLVLRLGLVALAAYLVVGMVFNQVEIAAKRQQLEAVQQQLEAQQAQNDELSRVLQSGTDEEIVERVARDQLGYAKPNERVFVDMTGK</sequence>
<evidence type="ECO:0000256" key="1">
    <source>
        <dbReference type="SAM" id="Coils"/>
    </source>
</evidence>
<reference evidence="3 4" key="1">
    <citation type="submission" date="2019-03" db="EMBL/GenBank/DDBJ databases">
        <title>Genomic Encyclopedia of Type Strains, Phase IV (KMG-IV): sequencing the most valuable type-strain genomes for metagenomic binning, comparative biology and taxonomic classification.</title>
        <authorList>
            <person name="Goeker M."/>
        </authorList>
    </citation>
    <scope>NUCLEOTIDE SEQUENCE [LARGE SCALE GENOMIC DNA]</scope>
    <source>
        <strain evidence="3 4">DSM 100451</strain>
    </source>
</reference>
<feature type="coiled-coil region" evidence="1">
    <location>
        <begin position="38"/>
        <end position="72"/>
    </location>
</feature>
<keyword evidence="3" id="KW-0131">Cell cycle</keyword>
<keyword evidence="2" id="KW-0812">Transmembrane</keyword>
<evidence type="ECO:0000256" key="2">
    <source>
        <dbReference type="SAM" id="Phobius"/>
    </source>
</evidence>
<gene>
    <name evidence="3" type="ORF">EDD77_10663</name>
</gene>
<dbReference type="Proteomes" id="UP000295184">
    <property type="component" value="Unassembled WGS sequence"/>
</dbReference>
<dbReference type="GO" id="GO:0051301">
    <property type="term" value="P:cell division"/>
    <property type="evidence" value="ECO:0007669"/>
    <property type="project" value="UniProtKB-KW"/>
</dbReference>
<comment type="caution">
    <text evidence="3">The sequence shown here is derived from an EMBL/GenBank/DDBJ whole genome shotgun (WGS) entry which is preliminary data.</text>
</comment>
<protein>
    <submittedName>
        <fullName evidence="3">Cell division protein FtsB</fullName>
    </submittedName>
</protein>
<dbReference type="InterPro" id="IPR007060">
    <property type="entry name" value="FtsL/DivIC"/>
</dbReference>
<proteinExistence type="predicted"/>
<organism evidence="3 4">
    <name type="scientific">Allofournierella massiliensis</name>
    <dbReference type="NCBI Taxonomy" id="1650663"/>
    <lineage>
        <taxon>Bacteria</taxon>
        <taxon>Bacillati</taxon>
        <taxon>Bacillota</taxon>
        <taxon>Clostridia</taxon>
        <taxon>Eubacteriales</taxon>
        <taxon>Oscillospiraceae</taxon>
        <taxon>Allofournierella</taxon>
    </lineage>
</organism>
<name>A0A4R1R1E4_9FIRM</name>
<evidence type="ECO:0000313" key="4">
    <source>
        <dbReference type="Proteomes" id="UP000295184"/>
    </source>
</evidence>
<keyword evidence="3" id="KW-0132">Cell division</keyword>
<dbReference type="RefSeq" id="WP_058966709.1">
    <property type="nucleotide sequence ID" value="NZ_CABKVM010000019.1"/>
</dbReference>
<dbReference type="AlphaFoldDB" id="A0A4R1R1E4"/>
<dbReference type="EMBL" id="SLUM01000006">
    <property type="protein sequence ID" value="TCL59149.1"/>
    <property type="molecule type" value="Genomic_DNA"/>
</dbReference>
<feature type="transmembrane region" description="Helical" evidence="2">
    <location>
        <begin position="12"/>
        <end position="33"/>
    </location>
</feature>
<dbReference type="STRING" id="1650663.GCA_001486665_03232"/>
<keyword evidence="2" id="KW-1133">Transmembrane helix</keyword>